<dbReference type="Pfam" id="PF00379">
    <property type="entry name" value="Chitin_bind_4"/>
    <property type="match status" value="2"/>
</dbReference>
<comment type="caution">
    <text evidence="4">The sequence shown here is derived from an EMBL/GenBank/DDBJ whole genome shotgun (WGS) entry which is preliminary data.</text>
</comment>
<dbReference type="PANTHER" id="PTHR10380:SF238">
    <property type="entry name" value="CUTICULAR PROTEIN 65EA-RELATED"/>
    <property type="match status" value="1"/>
</dbReference>
<evidence type="ECO:0000256" key="1">
    <source>
        <dbReference type="ARBA" id="ARBA00022460"/>
    </source>
</evidence>
<dbReference type="PANTHER" id="PTHR10380">
    <property type="entry name" value="CUTICLE PROTEIN"/>
    <property type="match status" value="1"/>
</dbReference>
<protein>
    <recommendedName>
        <fullName evidence="6">Larval cuticle protein LCP-22</fullName>
    </recommendedName>
</protein>
<accession>A0AAV8W425</accession>
<evidence type="ECO:0000313" key="4">
    <source>
        <dbReference type="EMBL" id="KAJ8920795.1"/>
    </source>
</evidence>
<proteinExistence type="predicted"/>
<dbReference type="Proteomes" id="UP001159042">
    <property type="component" value="Unassembled WGS sequence"/>
</dbReference>
<sequence length="283" mass="29252">MIGKLVLVSALIAVASAQVLPLGLLRGYPGRAGILPAPVPLAAFRGIPAVRPYAAGLPYHAGAAIPILRLDSVAAPDGSQYQYAYETANGIAAQQVGQQIAPVPDAPLRVSGSYQYTSPEGVPVQIFLLCTLRATTLAIGTAALASLLDAPLSGSSSGIAAKTQTVKSSQPLQTIEILRSNSDIAPDGSHFEHSYETENGIVVQETGDLQGSGPDAAIAVRGFYHYISPEGTPVAIEYIADSNGFQPSSDVLPTPPPVPALILKALAYIEAHPETPVPPVSPH</sequence>
<evidence type="ECO:0008006" key="6">
    <source>
        <dbReference type="Google" id="ProtNLM"/>
    </source>
</evidence>
<evidence type="ECO:0000313" key="5">
    <source>
        <dbReference type="Proteomes" id="UP001159042"/>
    </source>
</evidence>
<keyword evidence="3" id="KW-0732">Signal</keyword>
<dbReference type="GO" id="GO:0062129">
    <property type="term" value="C:chitin-based extracellular matrix"/>
    <property type="evidence" value="ECO:0007669"/>
    <property type="project" value="TreeGrafter"/>
</dbReference>
<dbReference type="PROSITE" id="PS51155">
    <property type="entry name" value="CHIT_BIND_RR_2"/>
    <property type="match status" value="2"/>
</dbReference>
<organism evidence="4 5">
    <name type="scientific">Exocentrus adspersus</name>
    <dbReference type="NCBI Taxonomy" id="1586481"/>
    <lineage>
        <taxon>Eukaryota</taxon>
        <taxon>Metazoa</taxon>
        <taxon>Ecdysozoa</taxon>
        <taxon>Arthropoda</taxon>
        <taxon>Hexapoda</taxon>
        <taxon>Insecta</taxon>
        <taxon>Pterygota</taxon>
        <taxon>Neoptera</taxon>
        <taxon>Endopterygota</taxon>
        <taxon>Coleoptera</taxon>
        <taxon>Polyphaga</taxon>
        <taxon>Cucujiformia</taxon>
        <taxon>Chrysomeloidea</taxon>
        <taxon>Cerambycidae</taxon>
        <taxon>Lamiinae</taxon>
        <taxon>Acanthocinini</taxon>
        <taxon>Exocentrus</taxon>
    </lineage>
</organism>
<evidence type="ECO:0000256" key="2">
    <source>
        <dbReference type="PROSITE-ProRule" id="PRU00497"/>
    </source>
</evidence>
<dbReference type="InterPro" id="IPR050468">
    <property type="entry name" value="Cuticle_Struct_Prot"/>
</dbReference>
<reference evidence="4 5" key="1">
    <citation type="journal article" date="2023" name="Insect Mol. Biol.">
        <title>Genome sequencing provides insights into the evolution of gene families encoding plant cell wall-degrading enzymes in longhorned beetles.</title>
        <authorList>
            <person name="Shin N.R."/>
            <person name="Okamura Y."/>
            <person name="Kirsch R."/>
            <person name="Pauchet Y."/>
        </authorList>
    </citation>
    <scope>NUCLEOTIDE SEQUENCE [LARGE SCALE GENOMIC DNA]</scope>
    <source>
        <strain evidence="4">EAD_L_NR</strain>
    </source>
</reference>
<feature type="chain" id="PRO_5043787664" description="Larval cuticle protein LCP-22" evidence="3">
    <location>
        <begin position="18"/>
        <end position="283"/>
    </location>
</feature>
<dbReference type="PROSITE" id="PS00233">
    <property type="entry name" value="CHIT_BIND_RR_1"/>
    <property type="match status" value="1"/>
</dbReference>
<evidence type="ECO:0000256" key="3">
    <source>
        <dbReference type="SAM" id="SignalP"/>
    </source>
</evidence>
<gene>
    <name evidence="4" type="ORF">NQ315_004936</name>
</gene>
<keyword evidence="1 2" id="KW-0193">Cuticle</keyword>
<dbReference type="InterPro" id="IPR000618">
    <property type="entry name" value="Insect_cuticle"/>
</dbReference>
<dbReference type="InterPro" id="IPR031311">
    <property type="entry name" value="CHIT_BIND_RR_consensus"/>
</dbReference>
<dbReference type="PRINTS" id="PR00947">
    <property type="entry name" value="CUTICLE"/>
</dbReference>
<dbReference type="GO" id="GO:0008010">
    <property type="term" value="F:structural constituent of chitin-based larval cuticle"/>
    <property type="evidence" value="ECO:0007669"/>
    <property type="project" value="TreeGrafter"/>
</dbReference>
<keyword evidence="5" id="KW-1185">Reference proteome</keyword>
<name>A0AAV8W425_9CUCU</name>
<dbReference type="AlphaFoldDB" id="A0AAV8W425"/>
<feature type="signal peptide" evidence="3">
    <location>
        <begin position="1"/>
        <end position="17"/>
    </location>
</feature>
<dbReference type="EMBL" id="JANEYG010000013">
    <property type="protein sequence ID" value="KAJ8920795.1"/>
    <property type="molecule type" value="Genomic_DNA"/>
</dbReference>